<accession>A0A401YVP0</accession>
<evidence type="ECO:0000256" key="3">
    <source>
        <dbReference type="ARBA" id="ARBA00023204"/>
    </source>
</evidence>
<dbReference type="GO" id="GO:0006285">
    <property type="term" value="P:base-excision repair, AP site formation"/>
    <property type="evidence" value="ECO:0007669"/>
    <property type="project" value="InterPro"/>
</dbReference>
<name>A0A401YVP0_9ACTN</name>
<feature type="domain" description="Uracil-DNA glycosylase-like" evidence="5">
    <location>
        <begin position="61"/>
        <end position="219"/>
    </location>
</feature>
<dbReference type="GO" id="GO:0004844">
    <property type="term" value="F:uracil DNA N-glycosylase activity"/>
    <property type="evidence" value="ECO:0007669"/>
    <property type="project" value="TreeGrafter"/>
</dbReference>
<keyword evidence="1" id="KW-0227">DNA damage</keyword>
<protein>
    <submittedName>
        <fullName evidence="6">Mismatch-specific DNA-glycosylase</fullName>
    </submittedName>
</protein>
<dbReference type="Gene3D" id="3.40.470.10">
    <property type="entry name" value="Uracil-DNA glycosylase-like domain"/>
    <property type="match status" value="1"/>
</dbReference>
<proteinExistence type="predicted"/>
<sequence length="230" mass="23953">MSRGDEAGTDRARAAGAGAGKAGAGNAGARTDAAAPIVLPIPPGRNPTADELAAAHGRSIPDVIAPNLRVLFCGINPGLWSGATGRHFARPGNRFWPALYASGFTPRLIEPAAQRELTALGLGITNVVARTTARADELTKEEYRAGGLALTAKVRRYRPAWLAVLGIGAYRTGFGRPKAVVGRQSETIDDTGIWVLPNPSGLNAHWTAAALAEAFTDLRAAAYPRPGTAE</sequence>
<evidence type="ECO:0000256" key="2">
    <source>
        <dbReference type="ARBA" id="ARBA00022801"/>
    </source>
</evidence>
<evidence type="ECO:0000313" key="6">
    <source>
        <dbReference type="EMBL" id="GCD98660.1"/>
    </source>
</evidence>
<dbReference type="SMART" id="SM00987">
    <property type="entry name" value="UreE_C"/>
    <property type="match status" value="1"/>
</dbReference>
<dbReference type="InterPro" id="IPR005122">
    <property type="entry name" value="Uracil-DNA_glycosylase-like"/>
</dbReference>
<dbReference type="EMBL" id="BIFH01000029">
    <property type="protein sequence ID" value="GCD98660.1"/>
    <property type="molecule type" value="Genomic_DNA"/>
</dbReference>
<dbReference type="PANTHER" id="PTHR12159">
    <property type="entry name" value="G/T AND G/U MISMATCH-SPECIFIC DNA GLYCOSYLASE"/>
    <property type="match status" value="1"/>
</dbReference>
<dbReference type="GO" id="GO:0008263">
    <property type="term" value="F:pyrimidine-specific mismatch base pair DNA N-glycosylase activity"/>
    <property type="evidence" value="ECO:0007669"/>
    <property type="project" value="TreeGrafter"/>
</dbReference>
<evidence type="ECO:0000256" key="1">
    <source>
        <dbReference type="ARBA" id="ARBA00022763"/>
    </source>
</evidence>
<gene>
    <name evidence="6" type="ORF">EHYA_06371</name>
</gene>
<dbReference type="AlphaFoldDB" id="A0A401YVP0"/>
<dbReference type="CDD" id="cd10028">
    <property type="entry name" value="UDG-F2_TDG_MUG"/>
    <property type="match status" value="1"/>
</dbReference>
<comment type="caution">
    <text evidence="6">The sequence shown here is derived from an EMBL/GenBank/DDBJ whole genome shotgun (WGS) entry which is preliminary data.</text>
</comment>
<dbReference type="SMART" id="SM00986">
    <property type="entry name" value="UDG"/>
    <property type="match status" value="1"/>
</dbReference>
<feature type="compositionally biased region" description="Basic and acidic residues" evidence="4">
    <location>
        <begin position="1"/>
        <end position="13"/>
    </location>
</feature>
<evidence type="ECO:0000313" key="7">
    <source>
        <dbReference type="Proteomes" id="UP000286931"/>
    </source>
</evidence>
<dbReference type="SUPFAM" id="SSF52141">
    <property type="entry name" value="Uracil-DNA glycosylase-like"/>
    <property type="match status" value="1"/>
</dbReference>
<feature type="compositionally biased region" description="Gly residues" evidence="4">
    <location>
        <begin position="17"/>
        <end position="26"/>
    </location>
</feature>
<dbReference type="InterPro" id="IPR036895">
    <property type="entry name" value="Uracil-DNA_glycosylase-like_sf"/>
</dbReference>
<feature type="region of interest" description="Disordered" evidence="4">
    <location>
        <begin position="1"/>
        <end position="28"/>
    </location>
</feature>
<evidence type="ECO:0000259" key="5">
    <source>
        <dbReference type="SMART" id="SM00986"/>
    </source>
</evidence>
<evidence type="ECO:0000256" key="4">
    <source>
        <dbReference type="SAM" id="MobiDB-lite"/>
    </source>
</evidence>
<keyword evidence="3" id="KW-0234">DNA repair</keyword>
<reference evidence="6 7" key="1">
    <citation type="submission" date="2018-12" db="EMBL/GenBank/DDBJ databases">
        <title>Draft genome sequence of Embleya hyalina NBRC 13850T.</title>
        <authorList>
            <person name="Komaki H."/>
            <person name="Hosoyama A."/>
            <person name="Kimura A."/>
            <person name="Ichikawa N."/>
            <person name="Tamura T."/>
        </authorList>
    </citation>
    <scope>NUCLEOTIDE SEQUENCE [LARGE SCALE GENOMIC DNA]</scope>
    <source>
        <strain evidence="6 7">NBRC 13850</strain>
    </source>
</reference>
<dbReference type="InterPro" id="IPR015637">
    <property type="entry name" value="MUG/TDG"/>
</dbReference>
<dbReference type="Pfam" id="PF03167">
    <property type="entry name" value="UDG"/>
    <property type="match status" value="1"/>
</dbReference>
<dbReference type="Proteomes" id="UP000286931">
    <property type="component" value="Unassembled WGS sequence"/>
</dbReference>
<dbReference type="NCBIfam" id="NF007570">
    <property type="entry name" value="PRK10201.1"/>
    <property type="match status" value="1"/>
</dbReference>
<organism evidence="6 7">
    <name type="scientific">Embleya hyalina</name>
    <dbReference type="NCBI Taxonomy" id="516124"/>
    <lineage>
        <taxon>Bacteria</taxon>
        <taxon>Bacillati</taxon>
        <taxon>Actinomycetota</taxon>
        <taxon>Actinomycetes</taxon>
        <taxon>Kitasatosporales</taxon>
        <taxon>Streptomycetaceae</taxon>
        <taxon>Embleya</taxon>
    </lineage>
</organism>
<keyword evidence="2" id="KW-0378">Hydrolase</keyword>
<keyword evidence="7" id="KW-1185">Reference proteome</keyword>
<dbReference type="PANTHER" id="PTHR12159:SF9">
    <property type="entry name" value="G_T MISMATCH-SPECIFIC THYMINE DNA GLYCOSYLASE"/>
    <property type="match status" value="1"/>
</dbReference>